<evidence type="ECO:0000259" key="2">
    <source>
        <dbReference type="Pfam" id="PF01361"/>
    </source>
</evidence>
<name>A0A424YCE8_9FIRM</name>
<gene>
    <name evidence="3" type="ORF">D5R97_08060</name>
</gene>
<dbReference type="SUPFAM" id="SSF55331">
    <property type="entry name" value="Tautomerase/MIF"/>
    <property type="match status" value="1"/>
</dbReference>
<reference evidence="3 4" key="1">
    <citation type="submission" date="2018-08" db="EMBL/GenBank/DDBJ databases">
        <title>The metabolism and importance of syntrophic acetate oxidation coupled to methane or sulfide production in haloalkaline environments.</title>
        <authorList>
            <person name="Timmers P.H.A."/>
            <person name="Vavourakis C.D."/>
            <person name="Sorokin D.Y."/>
            <person name="Sinninghe Damste J.S."/>
            <person name="Muyzer G."/>
            <person name="Stams A.J.M."/>
            <person name="Plugge C.M."/>
        </authorList>
    </citation>
    <scope>NUCLEOTIDE SEQUENCE [LARGE SCALE GENOMIC DNA]</scope>
    <source>
        <strain evidence="3">MSAO_Bac1</strain>
    </source>
</reference>
<dbReference type="EMBL" id="QZAA01000211">
    <property type="protein sequence ID" value="RQD74289.1"/>
    <property type="molecule type" value="Genomic_DNA"/>
</dbReference>
<dbReference type="Gene3D" id="3.30.429.10">
    <property type="entry name" value="Macrophage Migration Inhibitory Factor"/>
    <property type="match status" value="1"/>
</dbReference>
<feature type="domain" description="4-oxalocrotonate tautomerase-like" evidence="2">
    <location>
        <begin position="2"/>
        <end position="58"/>
    </location>
</feature>
<dbReference type="NCBIfam" id="NF041920">
    <property type="entry name" value="DmpI"/>
    <property type="match status" value="1"/>
</dbReference>
<dbReference type="Pfam" id="PF01361">
    <property type="entry name" value="Tautomerase"/>
    <property type="match status" value="1"/>
</dbReference>
<comment type="caution">
    <text evidence="3">The sequence shown here is derived from an EMBL/GenBank/DDBJ whole genome shotgun (WGS) entry which is preliminary data.</text>
</comment>
<evidence type="ECO:0000256" key="1">
    <source>
        <dbReference type="ARBA" id="ARBA00023235"/>
    </source>
</evidence>
<dbReference type="GO" id="GO:0016853">
    <property type="term" value="F:isomerase activity"/>
    <property type="evidence" value="ECO:0007669"/>
    <property type="project" value="UniProtKB-KW"/>
</dbReference>
<dbReference type="InterPro" id="IPR004370">
    <property type="entry name" value="4-OT-like_dom"/>
</dbReference>
<proteinExistence type="predicted"/>
<organism evidence="3 4">
    <name type="scientific">Candidatus Syntrophonatronum acetioxidans</name>
    <dbReference type="NCBI Taxonomy" id="1795816"/>
    <lineage>
        <taxon>Bacteria</taxon>
        <taxon>Bacillati</taxon>
        <taxon>Bacillota</taxon>
        <taxon>Clostridia</taxon>
        <taxon>Eubacteriales</taxon>
        <taxon>Syntrophomonadaceae</taxon>
        <taxon>Candidatus Syntrophonatronum</taxon>
    </lineage>
</organism>
<evidence type="ECO:0000313" key="3">
    <source>
        <dbReference type="EMBL" id="RQD74289.1"/>
    </source>
</evidence>
<sequence>MPTINFYGPEMTKEQKEEMVKGFTKVASQVLGKTEKAFTVYIWEIGQENVGLGGELMSEKGKGKGNQ</sequence>
<evidence type="ECO:0000313" key="4">
    <source>
        <dbReference type="Proteomes" id="UP000285138"/>
    </source>
</evidence>
<dbReference type="AlphaFoldDB" id="A0A424YCE8"/>
<accession>A0A424YCE8</accession>
<keyword evidence="1" id="KW-0413">Isomerase</keyword>
<dbReference type="Proteomes" id="UP000285138">
    <property type="component" value="Unassembled WGS sequence"/>
</dbReference>
<protein>
    <submittedName>
        <fullName evidence="3">4-oxalocrotonate tautomerase</fullName>
    </submittedName>
</protein>
<dbReference type="InterPro" id="IPR014347">
    <property type="entry name" value="Tautomerase/MIF_sf"/>
</dbReference>